<evidence type="ECO:0000313" key="10">
    <source>
        <dbReference type="EMBL" id="KIJ10449.1"/>
    </source>
</evidence>
<dbReference type="InterPro" id="IPR013525">
    <property type="entry name" value="ABC2_TM"/>
</dbReference>
<dbReference type="InterPro" id="IPR043926">
    <property type="entry name" value="ABCG_dom"/>
</dbReference>
<feature type="domain" description="ABC transporter family G" evidence="9">
    <location>
        <begin position="427"/>
        <end position="488"/>
    </location>
</feature>
<dbReference type="OrthoDB" id="245989at2759"/>
<evidence type="ECO:0000256" key="4">
    <source>
        <dbReference type="ARBA" id="ARBA00022989"/>
    </source>
</evidence>
<evidence type="ECO:0000259" key="7">
    <source>
        <dbReference type="Pfam" id="PF01061"/>
    </source>
</evidence>
<feature type="transmembrane region" description="Helical" evidence="6">
    <location>
        <begin position="12"/>
        <end position="31"/>
    </location>
</feature>
<evidence type="ECO:0000256" key="1">
    <source>
        <dbReference type="ARBA" id="ARBA00004141"/>
    </source>
</evidence>
<evidence type="ECO:0008006" key="12">
    <source>
        <dbReference type="Google" id="ProtNLM"/>
    </source>
</evidence>
<dbReference type="Gene3D" id="3.40.50.300">
    <property type="entry name" value="P-loop containing nucleotide triphosphate hydrolases"/>
    <property type="match status" value="1"/>
</dbReference>
<dbReference type="GO" id="GO:0140359">
    <property type="term" value="F:ABC-type transporter activity"/>
    <property type="evidence" value="ECO:0007669"/>
    <property type="project" value="InterPro"/>
</dbReference>
<keyword evidence="11" id="KW-1185">Reference proteome</keyword>
<name>A0A0C9SRG8_PAXIN</name>
<accession>A0A0C9SRG8</accession>
<keyword evidence="4 6" id="KW-1133">Transmembrane helix</keyword>
<protein>
    <recommendedName>
        <fullName evidence="12">ABC transporter domain-containing protein</fullName>
    </recommendedName>
</protein>
<dbReference type="SUPFAM" id="SSF52540">
    <property type="entry name" value="P-loop containing nucleoside triphosphate hydrolases"/>
    <property type="match status" value="1"/>
</dbReference>
<evidence type="ECO:0000259" key="9">
    <source>
        <dbReference type="Pfam" id="PF19055"/>
    </source>
</evidence>
<comment type="subcellular location">
    <subcellularLocation>
        <location evidence="1">Membrane</location>
        <topology evidence="1">Multi-pass membrane protein</topology>
    </subcellularLocation>
</comment>
<keyword evidence="3 6" id="KW-0812">Transmembrane</keyword>
<keyword evidence="5 6" id="KW-0472">Membrane</keyword>
<dbReference type="Pfam" id="PF01061">
    <property type="entry name" value="ABC2_membrane"/>
    <property type="match status" value="1"/>
</dbReference>
<evidence type="ECO:0000256" key="6">
    <source>
        <dbReference type="SAM" id="Phobius"/>
    </source>
</evidence>
<dbReference type="PANTHER" id="PTHR19241">
    <property type="entry name" value="ATP-BINDING CASSETTE TRANSPORTER"/>
    <property type="match status" value="1"/>
</dbReference>
<dbReference type="HOGENOM" id="CLU_000604_35_4_1"/>
<gene>
    <name evidence="10" type="ORF">PAXINDRAFT_16534</name>
</gene>
<dbReference type="Pfam" id="PF06422">
    <property type="entry name" value="PDR_CDR"/>
    <property type="match status" value="1"/>
</dbReference>
<evidence type="ECO:0000313" key="11">
    <source>
        <dbReference type="Proteomes" id="UP000053647"/>
    </source>
</evidence>
<dbReference type="EMBL" id="KN819405">
    <property type="protein sequence ID" value="KIJ10449.1"/>
    <property type="molecule type" value="Genomic_DNA"/>
</dbReference>
<dbReference type="GO" id="GO:0016020">
    <property type="term" value="C:membrane"/>
    <property type="evidence" value="ECO:0007669"/>
    <property type="project" value="UniProtKB-SubCell"/>
</dbReference>
<dbReference type="InterPro" id="IPR027417">
    <property type="entry name" value="P-loop_NTPase"/>
</dbReference>
<keyword evidence="2" id="KW-0813">Transport</keyword>
<reference evidence="11" key="2">
    <citation type="submission" date="2015-01" db="EMBL/GenBank/DDBJ databases">
        <title>Evolutionary Origins and Diversification of the Mycorrhizal Mutualists.</title>
        <authorList>
            <consortium name="DOE Joint Genome Institute"/>
            <consortium name="Mycorrhizal Genomics Consortium"/>
            <person name="Kohler A."/>
            <person name="Kuo A."/>
            <person name="Nagy L.G."/>
            <person name="Floudas D."/>
            <person name="Copeland A."/>
            <person name="Barry K.W."/>
            <person name="Cichocki N."/>
            <person name="Veneault-Fourrey C."/>
            <person name="LaButti K."/>
            <person name="Lindquist E.A."/>
            <person name="Lipzen A."/>
            <person name="Lundell T."/>
            <person name="Morin E."/>
            <person name="Murat C."/>
            <person name="Riley R."/>
            <person name="Ohm R."/>
            <person name="Sun H."/>
            <person name="Tunlid A."/>
            <person name="Henrissat B."/>
            <person name="Grigoriev I.V."/>
            <person name="Hibbett D.S."/>
            <person name="Martin F."/>
        </authorList>
    </citation>
    <scope>NUCLEOTIDE SEQUENCE [LARGE SCALE GENOMIC DNA]</scope>
    <source>
        <strain evidence="11">ATCC 200175</strain>
    </source>
</reference>
<dbReference type="Proteomes" id="UP000053647">
    <property type="component" value="Unassembled WGS sequence"/>
</dbReference>
<feature type="transmembrane region" description="Helical" evidence="6">
    <location>
        <begin position="73"/>
        <end position="94"/>
    </location>
</feature>
<dbReference type="AlphaFoldDB" id="A0A0C9SRG8"/>
<feature type="transmembrane region" description="Helical" evidence="6">
    <location>
        <begin position="180"/>
        <end position="199"/>
    </location>
</feature>
<evidence type="ECO:0000256" key="3">
    <source>
        <dbReference type="ARBA" id="ARBA00022692"/>
    </source>
</evidence>
<evidence type="ECO:0000259" key="8">
    <source>
        <dbReference type="Pfam" id="PF06422"/>
    </source>
</evidence>
<evidence type="ECO:0000256" key="2">
    <source>
        <dbReference type="ARBA" id="ARBA00022448"/>
    </source>
</evidence>
<feature type="domain" description="CDR ABC transporter" evidence="8">
    <location>
        <begin position="135"/>
        <end position="222"/>
    </location>
</feature>
<reference evidence="10 11" key="1">
    <citation type="submission" date="2014-06" db="EMBL/GenBank/DDBJ databases">
        <authorList>
            <consortium name="DOE Joint Genome Institute"/>
            <person name="Kuo A."/>
            <person name="Kohler A."/>
            <person name="Nagy L.G."/>
            <person name="Floudas D."/>
            <person name="Copeland A."/>
            <person name="Barry K.W."/>
            <person name="Cichocki N."/>
            <person name="Veneault-Fourrey C."/>
            <person name="LaButti K."/>
            <person name="Lindquist E.A."/>
            <person name="Lipzen A."/>
            <person name="Lundell T."/>
            <person name="Morin E."/>
            <person name="Murat C."/>
            <person name="Sun H."/>
            <person name="Tunlid A."/>
            <person name="Henrissat B."/>
            <person name="Grigoriev I.V."/>
            <person name="Hibbett D.S."/>
            <person name="Martin F."/>
            <person name="Nordberg H.P."/>
            <person name="Cantor M.N."/>
            <person name="Hua S.X."/>
        </authorList>
    </citation>
    <scope>NUCLEOTIDE SEQUENCE [LARGE SCALE GENOMIC DNA]</scope>
    <source>
        <strain evidence="10 11">ATCC 200175</strain>
    </source>
</reference>
<dbReference type="InterPro" id="IPR010929">
    <property type="entry name" value="PDR_CDR_ABC"/>
</dbReference>
<dbReference type="GO" id="GO:0005524">
    <property type="term" value="F:ATP binding"/>
    <property type="evidence" value="ECO:0007669"/>
    <property type="project" value="InterPro"/>
</dbReference>
<evidence type="ECO:0000256" key="5">
    <source>
        <dbReference type="ARBA" id="ARBA00023136"/>
    </source>
</evidence>
<sequence>MYYPFIESLARTVVDIPIAFVIETAFAVPWYFRTGLQQSAARFFTFLLFVFVIALVVKAFFRNVAASFKGESSAVALAGLSVALMALRLAGYSIPRFSIVGALRWMTYLDPLRYAFESVLLNEFHTLDGTCTTLVQQGPGYENITLANQVCTTVGSQPGLATVDGNSFIYLSYGYEYRNIWMNFGIVCTFCVGRLAFYLTTTEFNASSTFDAPVTLFKQGSCANIIPESTRELVDAERVAGEAYCNRDAETTTSSASEKSAFEKSATTDIFSWKHVQYVVPLAEGGTRRLLDDVSGYVAPVKLAALTGESRVGKMDTHIPESTVREALLFSAKLRQPESVPMAEKEAYVNKCLAMRGLEAYADAIVGSLGVERKKRTSIGVELAAKPKLLLFLDEPTSGLDSQSAWAIVTVLRELADNGQAILCTIHQPSAELIQVFDRLLLLRKGGQTVYFGDIGEGCSTLLEYFERNGAPHCGPDANPAEYMPDVIGAGATAITSTDWHQVRVSSPVASELDFEIERIHMEGRALESGSGIHPEFATSWMNQFSALARRGFESDWRSPTYILRDSS</sequence>
<feature type="domain" description="ABC-2 type transporter transmembrane" evidence="7">
    <location>
        <begin position="1"/>
        <end position="124"/>
    </location>
</feature>
<dbReference type="Pfam" id="PF19055">
    <property type="entry name" value="ABC2_membrane_7"/>
    <property type="match status" value="1"/>
</dbReference>
<proteinExistence type="predicted"/>
<feature type="transmembrane region" description="Helical" evidence="6">
    <location>
        <begin position="43"/>
        <end position="61"/>
    </location>
</feature>
<organism evidence="10 11">
    <name type="scientific">Paxillus involutus ATCC 200175</name>
    <dbReference type="NCBI Taxonomy" id="664439"/>
    <lineage>
        <taxon>Eukaryota</taxon>
        <taxon>Fungi</taxon>
        <taxon>Dikarya</taxon>
        <taxon>Basidiomycota</taxon>
        <taxon>Agaricomycotina</taxon>
        <taxon>Agaricomycetes</taxon>
        <taxon>Agaricomycetidae</taxon>
        <taxon>Boletales</taxon>
        <taxon>Paxilineae</taxon>
        <taxon>Paxillaceae</taxon>
        <taxon>Paxillus</taxon>
    </lineage>
</organism>